<sequence>MTGTVLALPVALPLLASGLAMAATRHPLLRRALTLGVSAAVLALGVALLVHTSDGSVLSHQLGGWLPGVAIVFAADTLGALMLTATALLVVVCLAFAAAAGDDRHPLFGSLALILSAGVYGALLTADLFNLFVLIEVMLVPSYVLLTLTGGRQRVAAGRIYLTYNLLASTVFLGGLAMLYGVTGTVNLGELAGAAQDSPRVALAGAVILLAMAAKASVVPLHGWLPRTYPFATPAVTALFSGLLTKVGLYVIIRVYAVVYEGEGAYLWLLLAAAWLTMVVGVLGAVGQQAMREILTFHMVSQVGYILLGLALFSAAGLTAAIFYLVQYVLVKAALLLCSGAVETAYGTDRLDRLGGLAGREPLLTVAFIVAALSLAGLPPLSGFVAKLSLIRAAVLEADIVSVTIAVSVSLLTLLSMIKIWSGVFAGRLSVPAREAWTPAAAEGAPGSAGAAGAFGTAGSFGPPEDPRTRVALVLPAVVLAAFSLWLGVGAQPLLELAETAAEGLLDTSAWVEAVMTP</sequence>
<evidence type="ECO:0000256" key="2">
    <source>
        <dbReference type="ARBA" id="ARBA00005346"/>
    </source>
</evidence>
<comment type="similarity">
    <text evidence="2">Belongs to the CPA3 antiporters (TC 2.A.63) subunit D family.</text>
</comment>
<feature type="transmembrane region" description="Helical" evidence="8">
    <location>
        <begin position="32"/>
        <end position="50"/>
    </location>
</feature>
<keyword evidence="4 7" id="KW-0812">Transmembrane</keyword>
<dbReference type="Pfam" id="PF00361">
    <property type="entry name" value="Proton_antipo_M"/>
    <property type="match status" value="1"/>
</dbReference>
<protein>
    <submittedName>
        <fullName evidence="11">Na+/H+ antiporter subunit D</fullName>
    </submittedName>
</protein>
<evidence type="ECO:0000256" key="6">
    <source>
        <dbReference type="ARBA" id="ARBA00023136"/>
    </source>
</evidence>
<feature type="transmembrane region" description="Helical" evidence="8">
    <location>
        <begin position="107"/>
        <end position="123"/>
    </location>
</feature>
<dbReference type="PANTHER" id="PTHR42703:SF1">
    <property type="entry name" value="NA(+)_H(+) ANTIPORTER SUBUNIT D1"/>
    <property type="match status" value="1"/>
</dbReference>
<evidence type="ECO:0000256" key="7">
    <source>
        <dbReference type="RuleBase" id="RU000320"/>
    </source>
</evidence>
<evidence type="ECO:0000256" key="4">
    <source>
        <dbReference type="ARBA" id="ARBA00022692"/>
    </source>
</evidence>
<evidence type="ECO:0000256" key="5">
    <source>
        <dbReference type="ARBA" id="ARBA00022989"/>
    </source>
</evidence>
<dbReference type="NCBIfam" id="NF006238">
    <property type="entry name" value="PRK08375.1-4"/>
    <property type="match status" value="1"/>
</dbReference>
<evidence type="ECO:0000313" key="11">
    <source>
        <dbReference type="EMBL" id="GAA1902158.1"/>
    </source>
</evidence>
<evidence type="ECO:0000259" key="10">
    <source>
        <dbReference type="Pfam" id="PF00361"/>
    </source>
</evidence>
<feature type="transmembrane region" description="Helical" evidence="8">
    <location>
        <begin position="398"/>
        <end position="421"/>
    </location>
</feature>
<accession>A0ABN2NUB6</accession>
<feature type="transmembrane region" description="Helical" evidence="8">
    <location>
        <begin position="160"/>
        <end position="181"/>
    </location>
</feature>
<keyword evidence="5 8" id="KW-1133">Transmembrane helix</keyword>
<comment type="caution">
    <text evidence="11">The sequence shown here is derived from an EMBL/GenBank/DDBJ whole genome shotgun (WGS) entry which is preliminary data.</text>
</comment>
<keyword evidence="3" id="KW-1003">Cell membrane</keyword>
<feature type="transmembrane region" description="Helical" evidence="8">
    <location>
        <begin position="201"/>
        <end position="219"/>
    </location>
</feature>
<feature type="transmembrane region" description="Helical" evidence="8">
    <location>
        <begin position="363"/>
        <end position="386"/>
    </location>
</feature>
<keyword evidence="6 8" id="KW-0472">Membrane</keyword>
<evidence type="ECO:0000256" key="1">
    <source>
        <dbReference type="ARBA" id="ARBA00004651"/>
    </source>
</evidence>
<feature type="transmembrane region" description="Helical" evidence="8">
    <location>
        <begin position="129"/>
        <end position="148"/>
    </location>
</feature>
<evidence type="ECO:0000313" key="12">
    <source>
        <dbReference type="Proteomes" id="UP001501303"/>
    </source>
</evidence>
<evidence type="ECO:0000256" key="8">
    <source>
        <dbReference type="SAM" id="Phobius"/>
    </source>
</evidence>
<evidence type="ECO:0000256" key="9">
    <source>
        <dbReference type="SAM" id="SignalP"/>
    </source>
</evidence>
<feature type="domain" description="NADH:quinone oxidoreductase/Mrp antiporter transmembrane" evidence="10">
    <location>
        <begin position="127"/>
        <end position="413"/>
    </location>
</feature>
<gene>
    <name evidence="11" type="ORF">GCM10009716_10010</name>
</gene>
<dbReference type="Proteomes" id="UP001501303">
    <property type="component" value="Unassembled WGS sequence"/>
</dbReference>
<reference evidence="11 12" key="1">
    <citation type="journal article" date="2019" name="Int. J. Syst. Evol. Microbiol.">
        <title>The Global Catalogue of Microorganisms (GCM) 10K type strain sequencing project: providing services to taxonomists for standard genome sequencing and annotation.</title>
        <authorList>
            <consortium name="The Broad Institute Genomics Platform"/>
            <consortium name="The Broad Institute Genome Sequencing Center for Infectious Disease"/>
            <person name="Wu L."/>
            <person name="Ma J."/>
        </authorList>
    </citation>
    <scope>NUCLEOTIDE SEQUENCE [LARGE SCALE GENOMIC DNA]</scope>
    <source>
        <strain evidence="11 12">JCM 13581</strain>
    </source>
</reference>
<dbReference type="PRINTS" id="PR01437">
    <property type="entry name" value="NUOXDRDTASE4"/>
</dbReference>
<keyword evidence="9" id="KW-0732">Signal</keyword>
<dbReference type="EMBL" id="BAAAMJ010000009">
    <property type="protein sequence ID" value="GAA1902158.1"/>
    <property type="molecule type" value="Genomic_DNA"/>
</dbReference>
<feature type="transmembrane region" description="Helical" evidence="8">
    <location>
        <begin position="265"/>
        <end position="286"/>
    </location>
</feature>
<organism evidence="11 12">
    <name type="scientific">Streptomyces sodiiphilus</name>
    <dbReference type="NCBI Taxonomy" id="226217"/>
    <lineage>
        <taxon>Bacteria</taxon>
        <taxon>Bacillati</taxon>
        <taxon>Actinomycetota</taxon>
        <taxon>Actinomycetes</taxon>
        <taxon>Kitasatosporales</taxon>
        <taxon>Streptomycetaceae</taxon>
        <taxon>Streptomyces</taxon>
    </lineage>
</organism>
<proteinExistence type="inferred from homology"/>
<dbReference type="RefSeq" id="WP_344259169.1">
    <property type="nucleotide sequence ID" value="NZ_BAAAMJ010000009.1"/>
</dbReference>
<feature type="transmembrane region" description="Helical" evidence="8">
    <location>
        <begin position="231"/>
        <end position="253"/>
    </location>
</feature>
<dbReference type="InterPro" id="IPR050586">
    <property type="entry name" value="CPA3_Na-H_Antiporter_D"/>
</dbReference>
<dbReference type="PANTHER" id="PTHR42703">
    <property type="entry name" value="NADH DEHYDROGENASE"/>
    <property type="match status" value="1"/>
</dbReference>
<name>A0ABN2NUB6_9ACTN</name>
<dbReference type="InterPro" id="IPR001750">
    <property type="entry name" value="ND/Mrp_TM"/>
</dbReference>
<comment type="subcellular location">
    <subcellularLocation>
        <location evidence="1">Cell membrane</location>
        <topology evidence="1">Multi-pass membrane protein</topology>
    </subcellularLocation>
    <subcellularLocation>
        <location evidence="7">Membrane</location>
        <topology evidence="7">Multi-pass membrane protein</topology>
    </subcellularLocation>
</comment>
<feature type="chain" id="PRO_5045075619" evidence="9">
    <location>
        <begin position="23"/>
        <end position="518"/>
    </location>
</feature>
<keyword evidence="12" id="KW-1185">Reference proteome</keyword>
<feature type="signal peptide" evidence="9">
    <location>
        <begin position="1"/>
        <end position="22"/>
    </location>
</feature>
<dbReference type="InterPro" id="IPR003918">
    <property type="entry name" value="NADH_UbQ_OxRdtase"/>
</dbReference>
<feature type="transmembrane region" description="Helical" evidence="8">
    <location>
        <begin position="81"/>
        <end position="100"/>
    </location>
</feature>
<feature type="transmembrane region" description="Helical" evidence="8">
    <location>
        <begin position="471"/>
        <end position="489"/>
    </location>
</feature>
<evidence type="ECO:0000256" key="3">
    <source>
        <dbReference type="ARBA" id="ARBA00022475"/>
    </source>
</evidence>